<keyword evidence="9" id="KW-0119">Carbohydrate metabolism</keyword>
<dbReference type="PANTHER" id="PTHR32518">
    <property type="match status" value="1"/>
</dbReference>
<dbReference type="AlphaFoldDB" id="A0A9D9EP54"/>
<comment type="caution">
    <text evidence="12">The sequence shown here is derived from an EMBL/GenBank/DDBJ whole genome shotgun (WGS) entry which is preliminary data.</text>
</comment>
<evidence type="ECO:0000313" key="13">
    <source>
        <dbReference type="Proteomes" id="UP000823616"/>
    </source>
</evidence>
<keyword evidence="7" id="KW-0328">Glycosyltransferase</keyword>
<dbReference type="InterPro" id="IPR003385">
    <property type="entry name" value="Glyco_hydro_77"/>
</dbReference>
<gene>
    <name evidence="12" type="ORF">IAA96_05375</name>
</gene>
<comment type="subcellular location">
    <subcellularLocation>
        <location evidence="2">Cytoplasm</location>
    </subcellularLocation>
</comment>
<dbReference type="EMBL" id="JADIMS010000094">
    <property type="protein sequence ID" value="MBO8450520.1"/>
    <property type="molecule type" value="Genomic_DNA"/>
</dbReference>
<dbReference type="Pfam" id="PF02446">
    <property type="entry name" value="Glyco_hydro_77"/>
    <property type="match status" value="1"/>
</dbReference>
<evidence type="ECO:0000256" key="7">
    <source>
        <dbReference type="ARBA" id="ARBA00022676"/>
    </source>
</evidence>
<dbReference type="EC" id="2.4.1.25" evidence="4"/>
<protein>
    <recommendedName>
        <fullName evidence="5">4-alpha-glucanotransferase</fullName>
        <ecNumber evidence="4">2.4.1.25</ecNumber>
    </recommendedName>
    <alternativeName>
        <fullName evidence="10">Amylomaltase</fullName>
    </alternativeName>
    <alternativeName>
        <fullName evidence="11">Disproportionating enzyme</fullName>
    </alternativeName>
</protein>
<reference evidence="12" key="1">
    <citation type="submission" date="2020-10" db="EMBL/GenBank/DDBJ databases">
        <authorList>
            <person name="Gilroy R."/>
        </authorList>
    </citation>
    <scope>NUCLEOTIDE SEQUENCE</scope>
    <source>
        <strain evidence="12">B3-4054</strain>
    </source>
</reference>
<dbReference type="GO" id="GO:0004134">
    <property type="term" value="F:4-alpha-glucanotransferase activity"/>
    <property type="evidence" value="ECO:0007669"/>
    <property type="project" value="UniProtKB-EC"/>
</dbReference>
<dbReference type="SUPFAM" id="SSF51445">
    <property type="entry name" value="(Trans)glycosidases"/>
    <property type="match status" value="1"/>
</dbReference>
<evidence type="ECO:0000256" key="1">
    <source>
        <dbReference type="ARBA" id="ARBA00000439"/>
    </source>
</evidence>
<keyword evidence="6" id="KW-0963">Cytoplasm</keyword>
<evidence type="ECO:0000256" key="6">
    <source>
        <dbReference type="ARBA" id="ARBA00022490"/>
    </source>
</evidence>
<name>A0A9D9EP54_9SPIR</name>
<dbReference type="GO" id="GO:0005737">
    <property type="term" value="C:cytoplasm"/>
    <property type="evidence" value="ECO:0007669"/>
    <property type="project" value="UniProtKB-SubCell"/>
</dbReference>
<dbReference type="InterPro" id="IPR017853">
    <property type="entry name" value="GH"/>
</dbReference>
<dbReference type="Proteomes" id="UP000823616">
    <property type="component" value="Unassembled WGS sequence"/>
</dbReference>
<evidence type="ECO:0000256" key="5">
    <source>
        <dbReference type="ARBA" id="ARBA00020295"/>
    </source>
</evidence>
<evidence type="ECO:0000256" key="10">
    <source>
        <dbReference type="ARBA" id="ARBA00031423"/>
    </source>
</evidence>
<keyword evidence="8" id="KW-0808">Transferase</keyword>
<evidence type="ECO:0000256" key="8">
    <source>
        <dbReference type="ARBA" id="ARBA00022679"/>
    </source>
</evidence>
<evidence type="ECO:0000313" key="12">
    <source>
        <dbReference type="EMBL" id="MBO8450520.1"/>
    </source>
</evidence>
<evidence type="ECO:0000256" key="11">
    <source>
        <dbReference type="ARBA" id="ARBA00031501"/>
    </source>
</evidence>
<evidence type="ECO:0000256" key="4">
    <source>
        <dbReference type="ARBA" id="ARBA00012560"/>
    </source>
</evidence>
<accession>A0A9D9EP54</accession>
<dbReference type="GO" id="GO:0005975">
    <property type="term" value="P:carbohydrate metabolic process"/>
    <property type="evidence" value="ECO:0007669"/>
    <property type="project" value="InterPro"/>
</dbReference>
<dbReference type="Gene3D" id="3.20.20.80">
    <property type="entry name" value="Glycosidases"/>
    <property type="match status" value="2"/>
</dbReference>
<evidence type="ECO:0000256" key="9">
    <source>
        <dbReference type="ARBA" id="ARBA00023277"/>
    </source>
</evidence>
<comment type="catalytic activity">
    <reaction evidence="1">
        <text>Transfers a segment of a (1-&gt;4)-alpha-D-glucan to a new position in an acceptor, which may be glucose or a (1-&gt;4)-alpha-D-glucan.</text>
        <dbReference type="EC" id="2.4.1.25"/>
    </reaction>
</comment>
<dbReference type="PANTHER" id="PTHR32518:SF3">
    <property type="entry name" value="4-ALPHA-GLUCANOTRANSFERASE"/>
    <property type="match status" value="1"/>
</dbReference>
<evidence type="ECO:0000256" key="2">
    <source>
        <dbReference type="ARBA" id="ARBA00004496"/>
    </source>
</evidence>
<evidence type="ECO:0000256" key="3">
    <source>
        <dbReference type="ARBA" id="ARBA00005684"/>
    </source>
</evidence>
<proteinExistence type="inferred from homology"/>
<comment type="similarity">
    <text evidence="3">Belongs to the disproportionating enzyme family.</text>
</comment>
<reference evidence="12" key="2">
    <citation type="journal article" date="2021" name="PeerJ">
        <title>Extensive microbial diversity within the chicken gut microbiome revealed by metagenomics and culture.</title>
        <authorList>
            <person name="Gilroy R."/>
            <person name="Ravi A."/>
            <person name="Getino M."/>
            <person name="Pursley I."/>
            <person name="Horton D.L."/>
            <person name="Alikhan N.F."/>
            <person name="Baker D."/>
            <person name="Gharbi K."/>
            <person name="Hall N."/>
            <person name="Watson M."/>
            <person name="Adriaenssens E.M."/>
            <person name="Foster-Nyarko E."/>
            <person name="Jarju S."/>
            <person name="Secka A."/>
            <person name="Antonio M."/>
            <person name="Oren A."/>
            <person name="Chaudhuri R.R."/>
            <person name="La Ragione R."/>
            <person name="Hildebrand F."/>
            <person name="Pallen M.J."/>
        </authorList>
    </citation>
    <scope>NUCLEOTIDE SEQUENCE</scope>
    <source>
        <strain evidence="12">B3-4054</strain>
    </source>
</reference>
<organism evidence="12 13">
    <name type="scientific">Candidatus Avitreponema avistercoris</name>
    <dbReference type="NCBI Taxonomy" id="2840705"/>
    <lineage>
        <taxon>Bacteria</taxon>
        <taxon>Pseudomonadati</taxon>
        <taxon>Spirochaetota</taxon>
        <taxon>Spirochaetia</taxon>
        <taxon>Spirochaetales</taxon>
        <taxon>Candidatus Avitreponema</taxon>
    </lineage>
</organism>
<sequence length="666" mass="76085">MRVSVFDGPVAGVVLPVSALRSKESCGIGEFADLIPFADFCEKAGFRLIQLLPVNDTGTESSPYSALSAFALHPLYLRIQDLPEAKKFSAEIKALAMKHEKAGRFDYREIRNDKLQLLRKIYDACERDVKKSADDGSLAAWISENPWVVDYAVFMNLKYYNFEASWKSWDKMRTPTHAEIQARWDNPAHRSGHLFYAWLQMRLHEQFSAAAEYCRHKNIALKGDIPIMMNEDSCDIWANPEFFRSDLRAGSPPDGPNPTGQNWGFPIYNWDNLEDVDFSWWKERLKSAAQYYDAFRIDHILGFFRIWSVPDGELTGALGWTMPHQGITTQELAAAGFSGDRLRWITQPHVPTRDIEAVNNYDYLGTHGLLHKVMDRIGDEELWLFKPSVRHDSDIRAADLPDPVKDELCRKWRDRVLLVSGRDDSAEPEYSPVWTYYNSTAWNTLSPEEKNALEKLFREKRAAEEPLWKAQAEKLLGMIAACVPEMIPCGEDLGDVPRCVPEVMRDLSIYGLKVIRWEREWDKDGQPFVDIRRYPEKSVATTSVHDSSTFRAWWEKEGGGEAFCATFFSEEKRTVNPEEYTPETAAAVLSFLAETSASLFILPVQDWLDLDAGLAAGDPEKERINIPGSVSAFNWTYRLPVSVEELKKNKTLCTAIHKICTHRDSK</sequence>